<name>Q0FXC3_9HYPH</name>
<evidence type="ECO:0000313" key="2">
    <source>
        <dbReference type="EMBL" id="EAU39646.1"/>
    </source>
</evidence>
<keyword evidence="3" id="KW-1185">Reference proteome</keyword>
<evidence type="ECO:0000259" key="1">
    <source>
        <dbReference type="Pfam" id="PF03050"/>
    </source>
</evidence>
<organism evidence="2 3">
    <name type="scientific">Fulvimarina pelagi HTCC2506</name>
    <dbReference type="NCBI Taxonomy" id="314231"/>
    <lineage>
        <taxon>Bacteria</taxon>
        <taxon>Pseudomonadati</taxon>
        <taxon>Pseudomonadota</taxon>
        <taxon>Alphaproteobacteria</taxon>
        <taxon>Hyphomicrobiales</taxon>
        <taxon>Aurantimonadaceae</taxon>
        <taxon>Fulvimarina</taxon>
    </lineage>
</organism>
<comment type="caution">
    <text evidence="2">The sequence shown here is derived from an EMBL/GenBank/DDBJ whole genome shotgun (WGS) entry which is preliminary data.</text>
</comment>
<dbReference type="Proteomes" id="UP000004310">
    <property type="component" value="Unassembled WGS sequence"/>
</dbReference>
<dbReference type="Pfam" id="PF03050">
    <property type="entry name" value="DDE_Tnp_IS66"/>
    <property type="match status" value="1"/>
</dbReference>
<dbReference type="InterPro" id="IPR004291">
    <property type="entry name" value="Transposase_IS66_central"/>
</dbReference>
<dbReference type="EMBL" id="AATP01000016">
    <property type="protein sequence ID" value="EAU39646.1"/>
    <property type="molecule type" value="Genomic_DNA"/>
</dbReference>
<dbReference type="PANTHER" id="PTHR33678:SF2">
    <property type="match status" value="1"/>
</dbReference>
<gene>
    <name evidence="2" type="ORF">FP2506_00550</name>
</gene>
<reference evidence="2 3" key="1">
    <citation type="journal article" date="2010" name="J. Bacteriol.">
        <title>Genome sequence of Fulvimarina pelagi HTCC2506T, a Mn(II)-oxidizing alphaproteobacterium possessing an aerobic anoxygenic photosynthetic gene cluster and Xanthorhodopsin.</title>
        <authorList>
            <person name="Kang I."/>
            <person name="Oh H.M."/>
            <person name="Lim S.I."/>
            <person name="Ferriera S."/>
            <person name="Giovannoni S.J."/>
            <person name="Cho J.C."/>
        </authorList>
    </citation>
    <scope>NUCLEOTIDE SEQUENCE [LARGE SCALE GENOMIC DNA]</scope>
    <source>
        <strain evidence="2 3">HTCC2506</strain>
    </source>
</reference>
<dbReference type="PANTHER" id="PTHR33678">
    <property type="entry name" value="BLL1576 PROTEIN"/>
    <property type="match status" value="1"/>
</dbReference>
<evidence type="ECO:0000313" key="3">
    <source>
        <dbReference type="Proteomes" id="UP000004310"/>
    </source>
</evidence>
<dbReference type="HOGENOM" id="CLU_093846_0_0_5"/>
<dbReference type="eggNOG" id="COG3464">
    <property type="taxonomic scope" value="Bacteria"/>
</dbReference>
<accession>Q0FXC3</accession>
<dbReference type="AlphaFoldDB" id="Q0FXC3"/>
<protein>
    <submittedName>
        <fullName evidence="2">Transposase IS66</fullName>
    </submittedName>
</protein>
<sequence length="250" mass="27309">MNMLKRSQDAFAPQRDEAIIALRHADVVASDKTGVRIEGCNAYSWVFVSDDAVVHRAAMTRGAIVAKDLMAGHRPKVWCSDRYSAQQGHGRSHQTRLAHLARDAAYAVKASDDFLPVRLKLWLKQAFALSHQITEVAASTIAAKRKTLERSLTDILTTPTACDLSAALQQKVANARDQLLTFTDHPGKVAPTNNACECALRPAVIQRKFTNGYRSKWAADGEAEIRTVVDTAKLAMKANPFATILATVSA</sequence>
<proteinExistence type="predicted"/>
<feature type="domain" description="Transposase IS66 central" evidence="1">
    <location>
        <begin position="2"/>
        <end position="219"/>
    </location>
</feature>
<dbReference type="InterPro" id="IPR052344">
    <property type="entry name" value="Transposase-related"/>
</dbReference>